<dbReference type="Pfam" id="PF00171">
    <property type="entry name" value="Aldedh"/>
    <property type="match status" value="1"/>
</dbReference>
<dbReference type="GO" id="GO:0018479">
    <property type="term" value="F:benzaldehyde dehydrogenase (NAD+) activity"/>
    <property type="evidence" value="ECO:0007669"/>
    <property type="project" value="UniProtKB-EC"/>
</dbReference>
<dbReference type="FunFam" id="3.40.309.10:FF:000009">
    <property type="entry name" value="Aldehyde dehydrogenase A"/>
    <property type="match status" value="1"/>
</dbReference>
<name>A0A9E7C0W8_9ACTN</name>
<accession>A0A9E7C0W8</accession>
<evidence type="ECO:0000313" key="7">
    <source>
        <dbReference type="EMBL" id="UGS36044.1"/>
    </source>
</evidence>
<comment type="similarity">
    <text evidence="1 5">Belongs to the aldehyde dehydrogenase family.</text>
</comment>
<dbReference type="PROSITE" id="PS00687">
    <property type="entry name" value="ALDEHYDE_DEHYDR_GLU"/>
    <property type="match status" value="1"/>
</dbReference>
<evidence type="ECO:0000256" key="2">
    <source>
        <dbReference type="ARBA" id="ARBA00023002"/>
    </source>
</evidence>
<dbReference type="EC" id="1.2.1.28" evidence="7"/>
<gene>
    <name evidence="7" type="primary">yfmT</name>
    <name evidence="7" type="ORF">DSM104329_02441</name>
</gene>
<evidence type="ECO:0000256" key="1">
    <source>
        <dbReference type="ARBA" id="ARBA00009986"/>
    </source>
</evidence>
<keyword evidence="2 5" id="KW-0560">Oxidoreductase</keyword>
<dbReference type="InterPro" id="IPR016161">
    <property type="entry name" value="Ald_DH/histidinol_DH"/>
</dbReference>
<evidence type="ECO:0000313" key="8">
    <source>
        <dbReference type="Proteomes" id="UP001162834"/>
    </source>
</evidence>
<feature type="active site" evidence="4">
    <location>
        <position position="259"/>
    </location>
</feature>
<dbReference type="PANTHER" id="PTHR42986">
    <property type="entry name" value="BENZALDEHYDE DEHYDROGENASE YFMT"/>
    <property type="match status" value="1"/>
</dbReference>
<dbReference type="KEGG" id="sbae:DSM104329_02441"/>
<dbReference type="SUPFAM" id="SSF53720">
    <property type="entry name" value="ALDH-like"/>
    <property type="match status" value="1"/>
</dbReference>
<sequence>MSATEQTSTQKIITNDLWIGGEAVPASTHAYFDDLNPESDRVYSHAADGAVEDIDRAVTSAHTAFAASGLIQMRDRERWLMTAAEVFEGRREQFVDVLVDEVGSPIFKANFEFDMALSAIRAAAGVPRRLKGETLPSDRPGAFSVTVREPVGVVAGITPFNVPLLKGAKQGSMALATGNCFVQLPSEHAPRVAHMLARVFQDAGFPDGHFNVVTGNPFDIGDALTEHHLVKCVTFCGSSRIGRHVAELCARHYKPVILELGGKSPMIVLDDADLDSAVQAAAISVFFFQGQACMAASRLLVQRGAAQEFADRLAAVATDLTARGMGDLRNDDTVVGPTISKRQRERVTAHVEDAVAKGAEVCAGGRWRDNRFEPTVLRGVRPEMTVYTEETFGPVTSIYAFDDLQDAVDRANDTEYGLSGSVFTQDVTTALSLAKAVRTGMIHINAPSIQDEPHVPFGGLGRSGIGREGTETDADAMTQWKWITVQLPPDGGLPA</sequence>
<dbReference type="InterPro" id="IPR016160">
    <property type="entry name" value="Ald_DH_CS_CYS"/>
</dbReference>
<evidence type="ECO:0000256" key="3">
    <source>
        <dbReference type="ARBA" id="ARBA00023027"/>
    </source>
</evidence>
<dbReference type="Gene3D" id="3.40.605.10">
    <property type="entry name" value="Aldehyde Dehydrogenase, Chain A, domain 1"/>
    <property type="match status" value="1"/>
</dbReference>
<dbReference type="InterPro" id="IPR015590">
    <property type="entry name" value="Aldehyde_DH_dom"/>
</dbReference>
<reference evidence="7" key="1">
    <citation type="journal article" date="2022" name="Int. J. Syst. Evol. Microbiol.">
        <title>Pseudomonas aegrilactucae sp. nov. and Pseudomonas morbosilactucae sp. nov., pathogens causing bacterial rot of lettuce in Japan.</title>
        <authorList>
            <person name="Sawada H."/>
            <person name="Fujikawa T."/>
            <person name="Satou M."/>
        </authorList>
    </citation>
    <scope>NUCLEOTIDE SEQUENCE</scope>
    <source>
        <strain evidence="7">0166_1</strain>
    </source>
</reference>
<dbReference type="EMBL" id="CP087164">
    <property type="protein sequence ID" value="UGS36044.1"/>
    <property type="molecule type" value="Genomic_DNA"/>
</dbReference>
<dbReference type="InterPro" id="IPR016163">
    <property type="entry name" value="Ald_DH_C"/>
</dbReference>
<evidence type="ECO:0000256" key="5">
    <source>
        <dbReference type="RuleBase" id="RU003345"/>
    </source>
</evidence>
<dbReference type="InterPro" id="IPR029510">
    <property type="entry name" value="Ald_DH_CS_GLU"/>
</dbReference>
<evidence type="ECO:0000259" key="6">
    <source>
        <dbReference type="Pfam" id="PF00171"/>
    </source>
</evidence>
<feature type="domain" description="Aldehyde dehydrogenase" evidence="6">
    <location>
        <begin position="30"/>
        <end position="483"/>
    </location>
</feature>
<dbReference type="Proteomes" id="UP001162834">
    <property type="component" value="Chromosome"/>
</dbReference>
<keyword evidence="3" id="KW-0520">NAD</keyword>
<evidence type="ECO:0000256" key="4">
    <source>
        <dbReference type="PROSITE-ProRule" id="PRU10007"/>
    </source>
</evidence>
<organism evidence="7 8">
    <name type="scientific">Capillimicrobium parvum</name>
    <dbReference type="NCBI Taxonomy" id="2884022"/>
    <lineage>
        <taxon>Bacteria</taxon>
        <taxon>Bacillati</taxon>
        <taxon>Actinomycetota</taxon>
        <taxon>Thermoleophilia</taxon>
        <taxon>Solirubrobacterales</taxon>
        <taxon>Capillimicrobiaceae</taxon>
        <taxon>Capillimicrobium</taxon>
    </lineage>
</organism>
<dbReference type="PANTHER" id="PTHR42986:SF1">
    <property type="entry name" value="BENZALDEHYDE DEHYDROGENASE YFMT"/>
    <property type="match status" value="1"/>
</dbReference>
<protein>
    <submittedName>
        <fullName evidence="7">Benzaldehyde dehydrogenase YfmT</fullName>
        <ecNumber evidence="7">1.2.1.28</ecNumber>
    </submittedName>
</protein>
<dbReference type="InterPro" id="IPR016162">
    <property type="entry name" value="Ald_DH_N"/>
</dbReference>
<dbReference type="AlphaFoldDB" id="A0A9E7C0W8"/>
<proteinExistence type="inferred from homology"/>
<keyword evidence="8" id="KW-1185">Reference proteome</keyword>
<dbReference type="Gene3D" id="3.40.309.10">
    <property type="entry name" value="Aldehyde Dehydrogenase, Chain A, domain 2"/>
    <property type="match status" value="1"/>
</dbReference>
<dbReference type="PROSITE" id="PS00070">
    <property type="entry name" value="ALDEHYDE_DEHYDR_CYS"/>
    <property type="match status" value="1"/>
</dbReference>